<accession>A0ABQ8G0C0</accession>
<keyword evidence="6 9" id="KW-0472">Membrane</keyword>
<comment type="caution">
    <text evidence="11">The sequence shown here is derived from an EMBL/GenBank/DDBJ whole genome shotgun (WGS) entry which is preliminary data.</text>
</comment>
<dbReference type="PROSITE" id="PS50850">
    <property type="entry name" value="MFS"/>
    <property type="match status" value="1"/>
</dbReference>
<dbReference type="InterPro" id="IPR036259">
    <property type="entry name" value="MFS_trans_sf"/>
</dbReference>
<feature type="region of interest" description="Disordered" evidence="8">
    <location>
        <begin position="1"/>
        <end position="28"/>
    </location>
</feature>
<feature type="transmembrane region" description="Helical" evidence="9">
    <location>
        <begin position="233"/>
        <end position="250"/>
    </location>
</feature>
<dbReference type="PROSITE" id="PS00217">
    <property type="entry name" value="SUGAR_TRANSPORT_2"/>
    <property type="match status" value="1"/>
</dbReference>
<evidence type="ECO:0000256" key="7">
    <source>
        <dbReference type="RuleBase" id="RU003346"/>
    </source>
</evidence>
<dbReference type="NCBIfam" id="TIGR00879">
    <property type="entry name" value="SP"/>
    <property type="match status" value="1"/>
</dbReference>
<comment type="subcellular location">
    <subcellularLocation>
        <location evidence="1">Membrane</location>
        <topology evidence="1">Multi-pass membrane protein</topology>
    </subcellularLocation>
</comment>
<evidence type="ECO:0000256" key="8">
    <source>
        <dbReference type="SAM" id="MobiDB-lite"/>
    </source>
</evidence>
<dbReference type="InterPro" id="IPR005828">
    <property type="entry name" value="MFS_sugar_transport-like"/>
</dbReference>
<feature type="transmembrane region" description="Helical" evidence="9">
    <location>
        <begin position="317"/>
        <end position="339"/>
    </location>
</feature>
<keyword evidence="3 7" id="KW-0813">Transport</keyword>
<reference evidence="11 12" key="1">
    <citation type="journal article" date="2021" name="Nat. Commun.">
        <title>Genetic determinants of endophytism in the Arabidopsis root mycobiome.</title>
        <authorList>
            <person name="Mesny F."/>
            <person name="Miyauchi S."/>
            <person name="Thiergart T."/>
            <person name="Pickel B."/>
            <person name="Atanasova L."/>
            <person name="Karlsson M."/>
            <person name="Huettel B."/>
            <person name="Barry K.W."/>
            <person name="Haridas S."/>
            <person name="Chen C."/>
            <person name="Bauer D."/>
            <person name="Andreopoulos W."/>
            <person name="Pangilinan J."/>
            <person name="LaButti K."/>
            <person name="Riley R."/>
            <person name="Lipzen A."/>
            <person name="Clum A."/>
            <person name="Drula E."/>
            <person name="Henrissat B."/>
            <person name="Kohler A."/>
            <person name="Grigoriev I.V."/>
            <person name="Martin F.M."/>
            <person name="Hacquard S."/>
        </authorList>
    </citation>
    <scope>NUCLEOTIDE SEQUENCE [LARGE SCALE GENOMIC DNA]</scope>
    <source>
        <strain evidence="11 12">MPI-SDFR-AT-0080</strain>
    </source>
</reference>
<gene>
    <name evidence="11" type="ORF">B0J12DRAFT_582437</name>
</gene>
<feature type="transmembrane region" description="Helical" evidence="9">
    <location>
        <begin position="450"/>
        <end position="467"/>
    </location>
</feature>
<evidence type="ECO:0000313" key="12">
    <source>
        <dbReference type="Proteomes" id="UP000774617"/>
    </source>
</evidence>
<dbReference type="SUPFAM" id="SSF103473">
    <property type="entry name" value="MFS general substrate transporter"/>
    <property type="match status" value="1"/>
</dbReference>
<feature type="transmembrane region" description="Helical" evidence="9">
    <location>
        <begin position="172"/>
        <end position="190"/>
    </location>
</feature>
<dbReference type="PRINTS" id="PR00171">
    <property type="entry name" value="SUGRTRNSPORT"/>
</dbReference>
<dbReference type="InterPro" id="IPR050360">
    <property type="entry name" value="MFS_Sugar_Transporters"/>
</dbReference>
<keyword evidence="12" id="KW-1185">Reference proteome</keyword>
<evidence type="ECO:0000259" key="10">
    <source>
        <dbReference type="PROSITE" id="PS50850"/>
    </source>
</evidence>
<organism evidence="11 12">
    <name type="scientific">Macrophomina phaseolina</name>
    <dbReference type="NCBI Taxonomy" id="35725"/>
    <lineage>
        <taxon>Eukaryota</taxon>
        <taxon>Fungi</taxon>
        <taxon>Dikarya</taxon>
        <taxon>Ascomycota</taxon>
        <taxon>Pezizomycotina</taxon>
        <taxon>Dothideomycetes</taxon>
        <taxon>Dothideomycetes incertae sedis</taxon>
        <taxon>Botryosphaeriales</taxon>
        <taxon>Botryosphaeriaceae</taxon>
        <taxon>Macrophomina</taxon>
    </lineage>
</organism>
<feature type="transmembrane region" description="Helical" evidence="9">
    <location>
        <begin position="144"/>
        <end position="166"/>
    </location>
</feature>
<evidence type="ECO:0000256" key="9">
    <source>
        <dbReference type="SAM" id="Phobius"/>
    </source>
</evidence>
<evidence type="ECO:0000256" key="6">
    <source>
        <dbReference type="ARBA" id="ARBA00023136"/>
    </source>
</evidence>
<feature type="transmembrane region" description="Helical" evidence="9">
    <location>
        <begin position="415"/>
        <end position="438"/>
    </location>
</feature>
<evidence type="ECO:0000313" key="11">
    <source>
        <dbReference type="EMBL" id="KAH7033994.1"/>
    </source>
</evidence>
<evidence type="ECO:0000256" key="5">
    <source>
        <dbReference type="ARBA" id="ARBA00022989"/>
    </source>
</evidence>
<feature type="transmembrane region" description="Helical" evidence="9">
    <location>
        <begin position="479"/>
        <end position="499"/>
    </location>
</feature>
<dbReference type="InterPro" id="IPR005829">
    <property type="entry name" value="Sugar_transporter_CS"/>
</dbReference>
<evidence type="ECO:0000256" key="2">
    <source>
        <dbReference type="ARBA" id="ARBA00010992"/>
    </source>
</evidence>
<dbReference type="Gene3D" id="1.20.1250.20">
    <property type="entry name" value="MFS general substrate transporter like domains"/>
    <property type="match status" value="1"/>
</dbReference>
<evidence type="ECO:0000256" key="1">
    <source>
        <dbReference type="ARBA" id="ARBA00004141"/>
    </source>
</evidence>
<dbReference type="Proteomes" id="UP000774617">
    <property type="component" value="Unassembled WGS sequence"/>
</dbReference>
<comment type="similarity">
    <text evidence="2 7">Belongs to the major facilitator superfamily. Sugar transporter (TC 2.A.1.1) family.</text>
</comment>
<feature type="domain" description="Major facilitator superfamily (MFS) profile" evidence="10">
    <location>
        <begin position="59"/>
        <end position="503"/>
    </location>
</feature>
<dbReference type="InterPro" id="IPR003663">
    <property type="entry name" value="Sugar/inositol_transpt"/>
</dbReference>
<dbReference type="PANTHER" id="PTHR48022:SF74">
    <property type="entry name" value="SUGAR TRANSPORTER, PUTATIVE (AFU_ORTHOLOGUE AFUA_8G02010)-RELATED"/>
    <property type="match status" value="1"/>
</dbReference>
<evidence type="ECO:0000256" key="3">
    <source>
        <dbReference type="ARBA" id="ARBA00022448"/>
    </source>
</evidence>
<dbReference type="PANTHER" id="PTHR48022">
    <property type="entry name" value="PLASTIDIC GLUCOSE TRANSPORTER 4"/>
    <property type="match status" value="1"/>
</dbReference>
<feature type="transmembrane region" description="Helical" evidence="9">
    <location>
        <begin position="382"/>
        <end position="403"/>
    </location>
</feature>
<feature type="transmembrane region" description="Helical" evidence="9">
    <location>
        <begin position="202"/>
        <end position="221"/>
    </location>
</feature>
<sequence length="546" mass="59590">MAEVEKTSTARQDIQKGGVFAPAAGPETESAPSWLERALKRKSYTPRYFFVGKPLLWMTCAFGSIGDALFGYDQGIMAGLLVNPIFVQRFFSDHGAHEGSTDGVDPSITGITVACLQASAAVGSLLAGRLGDIMGRKQCVRTGAFIYFACAFIQAFAPNLACFIAGRTLQGVGVGFLSMTVPVIQTEIAAPHRRGLMVGVEYTFLIGGYMLSCWVDYAFNFALPSNVSWQGPYYVQMGLSFVLFSMSFILPETPRWLASNGFTKESLQTIADLHSDGDIDAEHVQSVFLEVQQAVHYEATLGKSSWKEMFTRYRKRTLVGITCQMFAQLNGINVVSFYLPSTLASAGYSDRKSLLYTAANAIPYTAATIVTWWLADKWGRRPLLILGGIGMAIALCIVCAFTEANLSVDMKADGLYAFVMIYNVIYGFTWGPIPWLLPAEIFPLRARSKGMALATCSNWVFNFVIGMSSPDAFDGIGGYYYVIIACFCLFSAGLAYFFYVETANHTLEEIAIAFGDKAFVDDDQAVLESAHARVKENSQQGGGGLV</sequence>
<name>A0ABQ8G0C0_9PEZI</name>
<proteinExistence type="inferred from homology"/>
<feature type="transmembrane region" description="Helical" evidence="9">
    <location>
        <begin position="354"/>
        <end position="375"/>
    </location>
</feature>
<protein>
    <submittedName>
        <fullName evidence="11">General substrate transporter</fullName>
    </submittedName>
</protein>
<dbReference type="EMBL" id="JAGTJR010000039">
    <property type="protein sequence ID" value="KAH7033994.1"/>
    <property type="molecule type" value="Genomic_DNA"/>
</dbReference>
<dbReference type="InterPro" id="IPR020846">
    <property type="entry name" value="MFS_dom"/>
</dbReference>
<keyword evidence="4 9" id="KW-0812">Transmembrane</keyword>
<evidence type="ECO:0000256" key="4">
    <source>
        <dbReference type="ARBA" id="ARBA00022692"/>
    </source>
</evidence>
<keyword evidence="5 9" id="KW-1133">Transmembrane helix</keyword>
<dbReference type="Pfam" id="PF00083">
    <property type="entry name" value="Sugar_tr"/>
    <property type="match status" value="1"/>
</dbReference>